<dbReference type="AlphaFoldDB" id="A0A6J3M5N5"/>
<proteinExistence type="predicted"/>
<dbReference type="Proteomes" id="UP000504637">
    <property type="component" value="Unplaced"/>
</dbReference>
<feature type="compositionally biased region" description="Low complexity" evidence="1">
    <location>
        <begin position="59"/>
        <end position="75"/>
    </location>
</feature>
<evidence type="ECO:0000256" key="1">
    <source>
        <dbReference type="SAM" id="MobiDB-lite"/>
    </source>
</evidence>
<reference evidence="3" key="1">
    <citation type="submission" date="2020-01" db="EMBL/GenBank/DDBJ databases">
        <authorList>
            <consortium name="DOE Joint Genome Institute"/>
            <person name="Haridas S."/>
            <person name="Albert R."/>
            <person name="Binder M."/>
            <person name="Bloem J."/>
            <person name="Labutti K."/>
            <person name="Salamov A."/>
            <person name="Andreopoulos B."/>
            <person name="Baker S.E."/>
            <person name="Barry K."/>
            <person name="Bills G."/>
            <person name="Bluhm B.H."/>
            <person name="Cannon C."/>
            <person name="Castanera R."/>
            <person name="Culley D.E."/>
            <person name="Daum C."/>
            <person name="Ezra D."/>
            <person name="Gonzalez J.B."/>
            <person name="Henrissat B."/>
            <person name="Kuo A."/>
            <person name="Liang C."/>
            <person name="Lipzen A."/>
            <person name="Lutzoni F."/>
            <person name="Magnuson J."/>
            <person name="Mondo S."/>
            <person name="Nolan M."/>
            <person name="Ohm R."/>
            <person name="Pangilinan J."/>
            <person name="Park H.-J."/>
            <person name="Ramirez L."/>
            <person name="Alfaro M."/>
            <person name="Sun H."/>
            <person name="Tritt A."/>
            <person name="Yoshinaga Y."/>
            <person name="Zwiers L.-H."/>
            <person name="Turgeon B.G."/>
            <person name="Goodwin S.B."/>
            <person name="Spatafora J.W."/>
            <person name="Crous P.W."/>
            <person name="Grigoriev I.V."/>
        </authorList>
    </citation>
    <scope>NUCLEOTIDE SEQUENCE</scope>
    <source>
        <strain evidence="3">CBS 342.82</strain>
    </source>
</reference>
<reference evidence="3" key="2">
    <citation type="submission" date="2020-04" db="EMBL/GenBank/DDBJ databases">
        <authorList>
            <consortium name="NCBI Genome Project"/>
        </authorList>
    </citation>
    <scope>NUCLEOTIDE SEQUENCE</scope>
    <source>
        <strain evidence="3">CBS 342.82</strain>
    </source>
</reference>
<keyword evidence="2" id="KW-1185">Reference proteome</keyword>
<protein>
    <submittedName>
        <fullName evidence="3">Uncharacterized protein</fullName>
    </submittedName>
</protein>
<reference evidence="3" key="3">
    <citation type="submission" date="2025-08" db="UniProtKB">
        <authorList>
            <consortium name="RefSeq"/>
        </authorList>
    </citation>
    <scope>IDENTIFICATION</scope>
    <source>
        <strain evidence="3">CBS 342.82</strain>
    </source>
</reference>
<dbReference type="RefSeq" id="XP_033459188.1">
    <property type="nucleotide sequence ID" value="XM_033599835.1"/>
</dbReference>
<dbReference type="GeneID" id="54357634"/>
<accession>A0A6J3M5N5</accession>
<organism evidence="3">
    <name type="scientific">Dissoconium aciculare CBS 342.82</name>
    <dbReference type="NCBI Taxonomy" id="1314786"/>
    <lineage>
        <taxon>Eukaryota</taxon>
        <taxon>Fungi</taxon>
        <taxon>Dikarya</taxon>
        <taxon>Ascomycota</taxon>
        <taxon>Pezizomycotina</taxon>
        <taxon>Dothideomycetes</taxon>
        <taxon>Dothideomycetidae</taxon>
        <taxon>Mycosphaerellales</taxon>
        <taxon>Dissoconiaceae</taxon>
        <taxon>Dissoconium</taxon>
    </lineage>
</organism>
<name>A0A6J3M5N5_9PEZI</name>
<evidence type="ECO:0000313" key="3">
    <source>
        <dbReference type="RefSeq" id="XP_033459188.1"/>
    </source>
</evidence>
<sequence length="206" mass="21980">MARLAFTHSFQAVRPFLRRLSSFTHHTDSSGDQTGDCQYDRKRTRSSSRGHRRSKDFGSDTTLDTSHSTSSTAASKLRTECSNDLVSSTASTVVSDHDDSPASVSPPPPLTPSSTGQVDTRPGILSIEQDGQSKATKDRSSPPIAHQIATSTQGESKAEVSTGATESCPISTVKPASPTTIQGDSTEPAGLTTLGHRRTLRHHNLH</sequence>
<evidence type="ECO:0000313" key="2">
    <source>
        <dbReference type="Proteomes" id="UP000504637"/>
    </source>
</evidence>
<gene>
    <name evidence="3" type="ORF">K489DRAFT_234338</name>
</gene>
<feature type="compositionally biased region" description="Basic residues" evidence="1">
    <location>
        <begin position="42"/>
        <end position="54"/>
    </location>
</feature>
<feature type="compositionally biased region" description="Polar residues" evidence="1">
    <location>
        <begin position="80"/>
        <end position="92"/>
    </location>
</feature>
<feature type="region of interest" description="Disordered" evidence="1">
    <location>
        <begin position="24"/>
        <end position="191"/>
    </location>
</feature>